<dbReference type="KEGG" id="amus:LMH87_006305"/>
<protein>
    <recommendedName>
        <fullName evidence="5">ADP-ribosylglycohydrolase</fullName>
    </recommendedName>
</protein>
<reference evidence="3" key="1">
    <citation type="journal article" date="2023" name="Access Microbiol">
        <title>De-novo genome assembly for Akanthomyces muscarius, a biocontrol agent of insect agricultural pests.</title>
        <authorList>
            <person name="Erdos Z."/>
            <person name="Studholme D.J."/>
            <person name="Raymond B."/>
            <person name="Sharma M."/>
        </authorList>
    </citation>
    <scope>NUCLEOTIDE SEQUENCE</scope>
    <source>
        <strain evidence="3">Ve6</strain>
    </source>
</reference>
<evidence type="ECO:0000256" key="1">
    <source>
        <dbReference type="PIRSR" id="PIRSR605502-1"/>
    </source>
</evidence>
<sequence length="394" mass="43016">MSGIQVSSKALRDMQNQSLRDGIIGCLFGSALGDAIGLYTEFLSADSSTRVYPSRSFILSPKSEATKLHSDAHRDPHQPGEWTDDTDHALLILLSYLHKNGQEVSAGDFAVRLDIWVRQGLRALDTLPMGLGHTSNEDSPSRPITHPDPRCVISCAIGTALVRGLILRDIRQESDIDALIESAVSWLASYRKEQLKDAARQDEPDLDLAELQRHAKVEKLTDLALDEPRKIGYVYKTLGSGVHLLRLAMRGTANLAASLPAQTAAFEPLITDLIMLGGDADTNACFAGAIVGAYLGFKALPPHWRDGLRHGEWLMAKAEGLCMMLDVVHGTYSGAQDTDTAPDGGRGFLTDAQMEEKVMRHMAGMVQRLGEGADKRKGSSSWGWLSKKKMRRTG</sequence>
<feature type="binding site" evidence="1">
    <location>
        <position position="279"/>
    </location>
    <ligand>
        <name>Mg(2+)</name>
        <dbReference type="ChEBI" id="CHEBI:18420"/>
        <label>1</label>
    </ligand>
</feature>
<organism evidence="3 4">
    <name type="scientific">Akanthomyces muscarius</name>
    <name type="common">Entomopathogenic fungus</name>
    <name type="synonym">Lecanicillium muscarium</name>
    <dbReference type="NCBI Taxonomy" id="2231603"/>
    <lineage>
        <taxon>Eukaryota</taxon>
        <taxon>Fungi</taxon>
        <taxon>Dikarya</taxon>
        <taxon>Ascomycota</taxon>
        <taxon>Pezizomycotina</taxon>
        <taxon>Sordariomycetes</taxon>
        <taxon>Hypocreomycetidae</taxon>
        <taxon>Hypocreales</taxon>
        <taxon>Cordycipitaceae</taxon>
        <taxon>Akanthomyces</taxon>
    </lineage>
</organism>
<dbReference type="Gene3D" id="1.10.4080.10">
    <property type="entry name" value="ADP-ribosylation/Crystallin J1"/>
    <property type="match status" value="2"/>
</dbReference>
<keyword evidence="1" id="KW-0479">Metal-binding</keyword>
<dbReference type="EMBL" id="JAJHUN010000001">
    <property type="protein sequence ID" value="KAJ4164642.1"/>
    <property type="molecule type" value="Genomic_DNA"/>
</dbReference>
<comment type="cofactor">
    <cofactor evidence="1">
        <name>Mg(2+)</name>
        <dbReference type="ChEBI" id="CHEBI:18420"/>
    </cofactor>
    <text evidence="1">Binds 2 magnesium ions per subunit.</text>
</comment>
<evidence type="ECO:0000313" key="3">
    <source>
        <dbReference type="EMBL" id="KAJ4164642.1"/>
    </source>
</evidence>
<dbReference type="GeneID" id="80893464"/>
<feature type="binding site" evidence="1">
    <location>
        <position position="83"/>
    </location>
    <ligand>
        <name>Mg(2+)</name>
        <dbReference type="ChEBI" id="CHEBI:18420"/>
        <label>1</label>
    </ligand>
</feature>
<dbReference type="AlphaFoldDB" id="A0A9W8QQW9"/>
<feature type="binding site" evidence="1">
    <location>
        <position position="85"/>
    </location>
    <ligand>
        <name>Mg(2+)</name>
        <dbReference type="ChEBI" id="CHEBI:18420"/>
        <label>1</label>
    </ligand>
</feature>
<keyword evidence="1" id="KW-0460">Magnesium</keyword>
<dbReference type="InterPro" id="IPR005502">
    <property type="entry name" value="Ribosyl_crysJ1"/>
</dbReference>
<evidence type="ECO:0000313" key="4">
    <source>
        <dbReference type="Proteomes" id="UP001144673"/>
    </source>
</evidence>
<accession>A0A9W8QQW9</accession>
<keyword evidence="4" id="KW-1185">Reference proteome</keyword>
<dbReference type="InterPro" id="IPR036705">
    <property type="entry name" value="Ribosyl_crysJ1_sf"/>
</dbReference>
<dbReference type="InterPro" id="IPR050792">
    <property type="entry name" value="ADP-ribosylglycohydrolase"/>
</dbReference>
<proteinExistence type="predicted"/>
<name>A0A9W8QQW9_AKAMU</name>
<dbReference type="Proteomes" id="UP001144673">
    <property type="component" value="Chromosome 1"/>
</dbReference>
<dbReference type="PANTHER" id="PTHR16222:SF28">
    <property type="entry name" value="ADP-RIBOSYLGLYCOHYDROLASE"/>
    <property type="match status" value="1"/>
</dbReference>
<dbReference type="Pfam" id="PF03747">
    <property type="entry name" value="ADP_ribosyl_GH"/>
    <property type="match status" value="2"/>
</dbReference>
<dbReference type="RefSeq" id="XP_056059557.1">
    <property type="nucleotide sequence ID" value="XM_056204175.1"/>
</dbReference>
<evidence type="ECO:0008006" key="5">
    <source>
        <dbReference type="Google" id="ProtNLM"/>
    </source>
</evidence>
<gene>
    <name evidence="3" type="ORF">LMH87_006305</name>
</gene>
<evidence type="ECO:0000256" key="2">
    <source>
        <dbReference type="SAM" id="MobiDB-lite"/>
    </source>
</evidence>
<feature type="binding site" evidence="1">
    <location>
        <position position="281"/>
    </location>
    <ligand>
        <name>Mg(2+)</name>
        <dbReference type="ChEBI" id="CHEBI:18420"/>
        <label>1</label>
    </ligand>
</feature>
<comment type="caution">
    <text evidence="3">The sequence shown here is derived from an EMBL/GenBank/DDBJ whole genome shotgun (WGS) entry which is preliminary data.</text>
</comment>
<feature type="binding site" evidence="1">
    <location>
        <position position="282"/>
    </location>
    <ligand>
        <name>Mg(2+)</name>
        <dbReference type="ChEBI" id="CHEBI:18420"/>
        <label>1</label>
    </ligand>
</feature>
<dbReference type="GO" id="GO:0046872">
    <property type="term" value="F:metal ion binding"/>
    <property type="evidence" value="ECO:0007669"/>
    <property type="project" value="UniProtKB-KW"/>
</dbReference>
<feature type="region of interest" description="Disordered" evidence="2">
    <location>
        <begin position="369"/>
        <end position="394"/>
    </location>
</feature>
<dbReference type="SUPFAM" id="SSF101478">
    <property type="entry name" value="ADP-ribosylglycohydrolase"/>
    <property type="match status" value="1"/>
</dbReference>
<dbReference type="PANTHER" id="PTHR16222">
    <property type="entry name" value="ADP-RIBOSYLGLYCOHYDROLASE"/>
    <property type="match status" value="1"/>
</dbReference>
<feature type="binding site" evidence="1">
    <location>
        <position position="84"/>
    </location>
    <ligand>
        <name>Mg(2+)</name>
        <dbReference type="ChEBI" id="CHEBI:18420"/>
        <label>1</label>
    </ligand>
</feature>